<dbReference type="AlphaFoldDB" id="A0A0H5QLC6"/>
<dbReference type="SUPFAM" id="SSF53335">
    <property type="entry name" value="S-adenosyl-L-methionine-dependent methyltransferases"/>
    <property type="match status" value="1"/>
</dbReference>
<dbReference type="InterPro" id="IPR002052">
    <property type="entry name" value="DNA_methylase_N6_adenine_CS"/>
</dbReference>
<dbReference type="EMBL" id="HACM01001719">
    <property type="protein sequence ID" value="CRZ02161.1"/>
    <property type="molecule type" value="Transcribed_RNA"/>
</dbReference>
<dbReference type="InterPro" id="IPR051720">
    <property type="entry name" value="rRNA_MeTrfase/Polyamine_Synth"/>
</dbReference>
<dbReference type="PANTHER" id="PTHR23290:SF0">
    <property type="entry name" value="RRNA N6-ADENOSINE-METHYLTRANSFERASE METTL5"/>
    <property type="match status" value="1"/>
</dbReference>
<dbReference type="PANTHER" id="PTHR23290">
    <property type="entry name" value="RRNA N6-ADENOSINE-METHYLTRANSFERASE METTL5"/>
    <property type="match status" value="1"/>
</dbReference>
<dbReference type="Gene3D" id="3.40.50.150">
    <property type="entry name" value="Vaccinia Virus protein VP39"/>
    <property type="match status" value="1"/>
</dbReference>
<dbReference type="InterPro" id="IPR029063">
    <property type="entry name" value="SAM-dependent_MTases_sf"/>
</dbReference>
<evidence type="ECO:0000313" key="1">
    <source>
        <dbReference type="EMBL" id="CRZ02161.1"/>
    </source>
</evidence>
<evidence type="ECO:0008006" key="2">
    <source>
        <dbReference type="Google" id="ProtNLM"/>
    </source>
</evidence>
<organism evidence="1">
    <name type="scientific">Spongospora subterranea</name>
    <dbReference type="NCBI Taxonomy" id="70186"/>
    <lineage>
        <taxon>Eukaryota</taxon>
        <taxon>Sar</taxon>
        <taxon>Rhizaria</taxon>
        <taxon>Endomyxa</taxon>
        <taxon>Phytomyxea</taxon>
        <taxon>Plasmodiophorida</taxon>
        <taxon>Plasmodiophoridae</taxon>
        <taxon>Spongospora</taxon>
    </lineage>
</organism>
<name>A0A0H5QLC6_9EUKA</name>
<dbReference type="PROSITE" id="PS00092">
    <property type="entry name" value="N6_MTASE"/>
    <property type="match status" value="1"/>
</dbReference>
<dbReference type="GO" id="GO:0003676">
    <property type="term" value="F:nucleic acid binding"/>
    <property type="evidence" value="ECO:0007669"/>
    <property type="project" value="InterPro"/>
</dbReference>
<accession>A0A0H5QLC6</accession>
<proteinExistence type="predicted"/>
<dbReference type="GO" id="GO:0008988">
    <property type="term" value="F:rRNA (adenine-N6-)-methyltransferase activity"/>
    <property type="evidence" value="ECO:0007669"/>
    <property type="project" value="TreeGrafter"/>
</dbReference>
<dbReference type="CDD" id="cd02440">
    <property type="entry name" value="AdoMet_MTases"/>
    <property type="match status" value="1"/>
</dbReference>
<sequence length="206" mass="22960">MMKLKHLESALQDVSEFDDPNIELEQYQTSAHLAARMIHTMAGYGDITGRQVLDLGCGCGMLSIASALMGCSYVVGVDLDSHALDRAKENVEEFELDSNIDLIQANVNGLQLKLFDTVVMNPPFGTRCKGIDMAFVKAGIDHALTAVYSLHKTSTRQHIQKKSLEWGVKMTVVATMRFDLPQTYCFHKSASKDIDVDFIRFAKIQR</sequence>
<dbReference type="Pfam" id="PF06325">
    <property type="entry name" value="PrmA"/>
    <property type="match status" value="1"/>
</dbReference>
<reference evidence="1" key="1">
    <citation type="submission" date="2015-04" db="EMBL/GenBank/DDBJ databases">
        <title>The genome sequence of the plant pathogenic Rhizarian Plasmodiophora brassicae reveals insights in its biotrophic life cycle and the origin of chitin synthesis.</title>
        <authorList>
            <person name="Schwelm A."/>
            <person name="Fogelqvist J."/>
            <person name="Knaust A."/>
            <person name="Julke S."/>
            <person name="Lilja T."/>
            <person name="Dhandapani V."/>
            <person name="Bonilla-Rosso G."/>
            <person name="Karlsson M."/>
            <person name="Shevchenko A."/>
            <person name="Choi S.R."/>
            <person name="Kim H.G."/>
            <person name="Park J.Y."/>
            <person name="Lim Y.P."/>
            <person name="Ludwig-Muller J."/>
            <person name="Dixelius C."/>
        </authorList>
    </citation>
    <scope>NUCLEOTIDE SEQUENCE</scope>
    <source>
        <tissue evidence="1">Potato root galls</tissue>
    </source>
</reference>
<protein>
    <recommendedName>
        <fullName evidence="2">Methyltransferase small domain-containing protein</fullName>
    </recommendedName>
</protein>